<name>A0A1B2DHE3_9BACL</name>
<proteinExistence type="predicted"/>
<organism evidence="1">
    <name type="scientific">Paenibacillus sp. BIHB 4019</name>
    <dbReference type="NCBI Taxonomy" id="1870819"/>
    <lineage>
        <taxon>Bacteria</taxon>
        <taxon>Bacillati</taxon>
        <taxon>Bacillota</taxon>
        <taxon>Bacilli</taxon>
        <taxon>Bacillales</taxon>
        <taxon>Paenibacillaceae</taxon>
        <taxon>Paenibacillus</taxon>
    </lineage>
</organism>
<gene>
    <name evidence="1" type="ORF">BBD42_12070</name>
</gene>
<dbReference type="AlphaFoldDB" id="A0A1B2DHE3"/>
<accession>A0A1B2DHE3</accession>
<protein>
    <submittedName>
        <fullName evidence="1">Uncharacterized protein</fullName>
    </submittedName>
</protein>
<evidence type="ECO:0000313" key="1">
    <source>
        <dbReference type="EMBL" id="ANY67116.1"/>
    </source>
</evidence>
<dbReference type="EMBL" id="CP016808">
    <property type="protein sequence ID" value="ANY67116.1"/>
    <property type="molecule type" value="Genomic_DNA"/>
</dbReference>
<dbReference type="RefSeq" id="WP_216364928.1">
    <property type="nucleotide sequence ID" value="NZ_CP016808.1"/>
</dbReference>
<sequence>MYFGVSLDGFNWEQVNGRQPVLWSNQDDQGGRGHTIVRTKSGRIYTLAIGTYRGNNTTIFLDHAFNLFTEKLD</sequence>
<reference evidence="1" key="1">
    <citation type="submission" date="2016-08" db="EMBL/GenBank/DDBJ databases">
        <title>Complete Genome Seqeunce of Paenibacillus sp. BIHB 4019 from tea rhizoplane.</title>
        <authorList>
            <person name="Thakur R."/>
            <person name="Swarnkar M.K."/>
            <person name="Gulati A."/>
        </authorList>
    </citation>
    <scope>NUCLEOTIDE SEQUENCE [LARGE SCALE GENOMIC DNA]</scope>
    <source>
        <strain evidence="1">BIHB4019</strain>
    </source>
</reference>